<keyword evidence="2" id="KW-1185">Reference proteome</keyword>
<protein>
    <recommendedName>
        <fullName evidence="3">HD domain-containing protein</fullName>
    </recommendedName>
</protein>
<dbReference type="EMBL" id="BMAO01019549">
    <property type="protein sequence ID" value="GFR31227.1"/>
    <property type="molecule type" value="Genomic_DNA"/>
</dbReference>
<dbReference type="Proteomes" id="UP000887116">
    <property type="component" value="Unassembled WGS sequence"/>
</dbReference>
<evidence type="ECO:0000313" key="1">
    <source>
        <dbReference type="EMBL" id="GFR31227.1"/>
    </source>
</evidence>
<evidence type="ECO:0008006" key="3">
    <source>
        <dbReference type="Google" id="ProtNLM"/>
    </source>
</evidence>
<accession>A0A8X6M415</accession>
<comment type="caution">
    <text evidence="1">The sequence shown here is derived from an EMBL/GenBank/DDBJ whole genome shotgun (WGS) entry which is preliminary data.</text>
</comment>
<reference evidence="1" key="1">
    <citation type="submission" date="2020-07" db="EMBL/GenBank/DDBJ databases">
        <title>Multicomponent nature underlies the extraordinary mechanical properties of spider dragline silk.</title>
        <authorList>
            <person name="Kono N."/>
            <person name="Nakamura H."/>
            <person name="Mori M."/>
            <person name="Yoshida Y."/>
            <person name="Ohtoshi R."/>
            <person name="Malay A.D."/>
            <person name="Moran D.A.P."/>
            <person name="Tomita M."/>
            <person name="Numata K."/>
            <person name="Arakawa K."/>
        </authorList>
    </citation>
    <scope>NUCLEOTIDE SEQUENCE</scope>
</reference>
<organism evidence="1 2">
    <name type="scientific">Trichonephila clavata</name>
    <name type="common">Joro spider</name>
    <name type="synonym">Nephila clavata</name>
    <dbReference type="NCBI Taxonomy" id="2740835"/>
    <lineage>
        <taxon>Eukaryota</taxon>
        <taxon>Metazoa</taxon>
        <taxon>Ecdysozoa</taxon>
        <taxon>Arthropoda</taxon>
        <taxon>Chelicerata</taxon>
        <taxon>Arachnida</taxon>
        <taxon>Araneae</taxon>
        <taxon>Araneomorphae</taxon>
        <taxon>Entelegynae</taxon>
        <taxon>Araneoidea</taxon>
        <taxon>Nephilidae</taxon>
        <taxon>Trichonephila</taxon>
    </lineage>
</organism>
<name>A0A8X6M415_TRICU</name>
<dbReference type="AlphaFoldDB" id="A0A8X6M415"/>
<gene>
    <name evidence="1" type="ORF">TNCT_319231</name>
</gene>
<evidence type="ECO:0000313" key="2">
    <source>
        <dbReference type="Proteomes" id="UP000887116"/>
    </source>
</evidence>
<proteinExistence type="predicted"/>
<sequence>MDSSSDFVSEFKRVLSLIYPPYDFPDVYWRIFNFNWFPNPIIKNAFKSTVWMFARRMDALCHRDNLLQEIWKEEITFAYLVGFLHDIGKPFVTRMNFFGTTRFSEVTLKWVLVC</sequence>